<evidence type="ECO:0000313" key="4">
    <source>
        <dbReference type="EMBL" id="QBX35210.1"/>
    </source>
</evidence>
<sequence length="250" mass="26556">MKTALVTGGAQGIGRGIVLRLRGDGWRVAVLDLDREALDEMQAGDADLLCHAVDVGDEGQVAKAARAVADWIGPQGLDLLVSNAGISDPVSGPLEDLSLADWRRWQDSHVTGAFLTIRALLPLLRQARGSIVTMASTRALQSEPDCEAYAAAKGALVAMTHALAVSLGPEVRANCILPGWIETGPWQKSANRSASAHSDRDRDQHPVGRVGRVEDIAGLVAWLASDEAGFVTGQRFVVDGGMSVRMIYED</sequence>
<dbReference type="Proteomes" id="UP000296374">
    <property type="component" value="Chromosome"/>
</dbReference>
<dbReference type="Gene3D" id="3.40.50.720">
    <property type="entry name" value="NAD(P)-binding Rossmann-like Domain"/>
    <property type="match status" value="1"/>
</dbReference>
<dbReference type="PANTHER" id="PTHR24321:SF8">
    <property type="entry name" value="ESTRADIOL 17-BETA-DEHYDROGENASE 8-RELATED"/>
    <property type="match status" value="1"/>
</dbReference>
<dbReference type="PANTHER" id="PTHR24321">
    <property type="entry name" value="DEHYDROGENASES, SHORT CHAIN"/>
    <property type="match status" value="1"/>
</dbReference>
<dbReference type="InterPro" id="IPR020904">
    <property type="entry name" value="Sc_DH/Rdtase_CS"/>
</dbReference>
<keyword evidence="2" id="KW-0560">Oxidoreductase</keyword>
<dbReference type="KEGG" id="plia:E4191_11275"/>
<evidence type="ECO:0000256" key="1">
    <source>
        <dbReference type="ARBA" id="ARBA00006484"/>
    </source>
</evidence>
<dbReference type="EMBL" id="CP038439">
    <property type="protein sequence ID" value="QBX35210.1"/>
    <property type="molecule type" value="Genomic_DNA"/>
</dbReference>
<dbReference type="Pfam" id="PF13561">
    <property type="entry name" value="adh_short_C2"/>
    <property type="match status" value="1"/>
</dbReference>
<dbReference type="PROSITE" id="PS00061">
    <property type="entry name" value="ADH_SHORT"/>
    <property type="match status" value="1"/>
</dbReference>
<dbReference type="PRINTS" id="PR00080">
    <property type="entry name" value="SDRFAMILY"/>
</dbReference>
<evidence type="ECO:0000256" key="2">
    <source>
        <dbReference type="ARBA" id="ARBA00023002"/>
    </source>
</evidence>
<protein>
    <submittedName>
        <fullName evidence="4">SDR family oxidoreductase</fullName>
    </submittedName>
</protein>
<dbReference type="AlphaFoldDB" id="A0A4P7HN89"/>
<reference evidence="5" key="1">
    <citation type="submission" date="2019-03" db="EMBL/GenBank/DDBJ databases">
        <authorList>
            <person name="Li J."/>
        </authorList>
    </citation>
    <scope>NUCLEOTIDE SEQUENCE [LARGE SCALE GENOMIC DNA]</scope>
    <source>
        <strain evidence="5">2251</strain>
    </source>
</reference>
<dbReference type="InterPro" id="IPR002347">
    <property type="entry name" value="SDR_fam"/>
</dbReference>
<gene>
    <name evidence="4" type="ORF">E4191_11275</name>
</gene>
<proteinExistence type="inferred from homology"/>
<dbReference type="GO" id="GO:0016491">
    <property type="term" value="F:oxidoreductase activity"/>
    <property type="evidence" value="ECO:0007669"/>
    <property type="project" value="UniProtKB-KW"/>
</dbReference>
<name>A0A4P7HN89_9RHOB</name>
<comment type="similarity">
    <text evidence="1">Belongs to the short-chain dehydrogenases/reductases (SDR) family.</text>
</comment>
<organism evidence="4 5">
    <name type="scientific">Paracoccus liaowanqingii</name>
    <dbReference type="NCBI Taxonomy" id="2560053"/>
    <lineage>
        <taxon>Bacteria</taxon>
        <taxon>Pseudomonadati</taxon>
        <taxon>Pseudomonadota</taxon>
        <taxon>Alphaproteobacteria</taxon>
        <taxon>Rhodobacterales</taxon>
        <taxon>Paracoccaceae</taxon>
        <taxon>Paracoccus</taxon>
    </lineage>
</organism>
<dbReference type="InterPro" id="IPR036291">
    <property type="entry name" value="NAD(P)-bd_dom_sf"/>
</dbReference>
<dbReference type="SUPFAM" id="SSF51735">
    <property type="entry name" value="NAD(P)-binding Rossmann-fold domains"/>
    <property type="match status" value="1"/>
</dbReference>
<dbReference type="FunFam" id="3.40.50.720:FF:000084">
    <property type="entry name" value="Short-chain dehydrogenase reductase"/>
    <property type="match status" value="1"/>
</dbReference>
<evidence type="ECO:0000313" key="5">
    <source>
        <dbReference type="Proteomes" id="UP000296374"/>
    </source>
</evidence>
<feature type="compositionally biased region" description="Basic and acidic residues" evidence="3">
    <location>
        <begin position="197"/>
        <end position="208"/>
    </location>
</feature>
<accession>A0A4P7HN89</accession>
<feature type="region of interest" description="Disordered" evidence="3">
    <location>
        <begin position="188"/>
        <end position="208"/>
    </location>
</feature>
<evidence type="ECO:0000256" key="3">
    <source>
        <dbReference type="SAM" id="MobiDB-lite"/>
    </source>
</evidence>
<dbReference type="RefSeq" id="WP_135313492.1">
    <property type="nucleotide sequence ID" value="NZ_CP038439.1"/>
</dbReference>
<dbReference type="PRINTS" id="PR00081">
    <property type="entry name" value="GDHRDH"/>
</dbReference>